<sequence>MHWPSKEGAPPAGQYGPCARRFTMCPRSPVRSSTKVMDALSSQALEFAVPYLRLSQSARMPCSRSSSKTSDFLPTALGARDSLKPSDEPPAQSPTEVTVPSHSSSQQGSGYGQQPAPKALFDDEEQMMLSNLPWIKVELQTPLLVT</sequence>
<feature type="compositionally biased region" description="Low complexity" evidence="1">
    <location>
        <begin position="103"/>
        <end position="114"/>
    </location>
</feature>
<dbReference type="EMBL" id="KN728000">
    <property type="protein sequence ID" value="KIH64551.1"/>
    <property type="molecule type" value="Genomic_DNA"/>
</dbReference>
<evidence type="ECO:0000256" key="1">
    <source>
        <dbReference type="SAM" id="MobiDB-lite"/>
    </source>
</evidence>
<feature type="region of interest" description="Disordered" evidence="1">
    <location>
        <begin position="57"/>
        <end position="119"/>
    </location>
</feature>
<dbReference type="Proteomes" id="UP000054047">
    <property type="component" value="Unassembled WGS sequence"/>
</dbReference>
<evidence type="ECO:0000313" key="3">
    <source>
        <dbReference type="Proteomes" id="UP000054047"/>
    </source>
</evidence>
<feature type="compositionally biased region" description="Polar residues" evidence="1">
    <location>
        <begin position="93"/>
        <end position="102"/>
    </location>
</feature>
<dbReference type="AlphaFoldDB" id="A0A0C2H576"/>
<protein>
    <submittedName>
        <fullName evidence="2">Uncharacterized protein</fullName>
    </submittedName>
</protein>
<accession>A0A0C2H576</accession>
<name>A0A0C2H576_9BILA</name>
<reference evidence="2 3" key="1">
    <citation type="submission" date="2013-12" db="EMBL/GenBank/DDBJ databases">
        <title>Draft genome of the parsitic nematode Ancylostoma duodenale.</title>
        <authorList>
            <person name="Mitreva M."/>
        </authorList>
    </citation>
    <scope>NUCLEOTIDE SEQUENCE [LARGE SCALE GENOMIC DNA]</scope>
    <source>
        <strain evidence="2 3">Zhejiang</strain>
    </source>
</reference>
<gene>
    <name evidence="2" type="ORF">ANCDUO_05145</name>
</gene>
<evidence type="ECO:0000313" key="2">
    <source>
        <dbReference type="EMBL" id="KIH64551.1"/>
    </source>
</evidence>
<organism evidence="2 3">
    <name type="scientific">Ancylostoma duodenale</name>
    <dbReference type="NCBI Taxonomy" id="51022"/>
    <lineage>
        <taxon>Eukaryota</taxon>
        <taxon>Metazoa</taxon>
        <taxon>Ecdysozoa</taxon>
        <taxon>Nematoda</taxon>
        <taxon>Chromadorea</taxon>
        <taxon>Rhabditida</taxon>
        <taxon>Rhabditina</taxon>
        <taxon>Rhabditomorpha</taxon>
        <taxon>Strongyloidea</taxon>
        <taxon>Ancylostomatidae</taxon>
        <taxon>Ancylostomatinae</taxon>
        <taxon>Ancylostoma</taxon>
    </lineage>
</organism>
<proteinExistence type="predicted"/>
<feature type="region of interest" description="Disordered" evidence="1">
    <location>
        <begin position="1"/>
        <end position="24"/>
    </location>
</feature>
<dbReference type="OrthoDB" id="5875803at2759"/>
<feature type="compositionally biased region" description="Polar residues" evidence="1">
    <location>
        <begin position="57"/>
        <end position="72"/>
    </location>
</feature>
<keyword evidence="3" id="KW-1185">Reference proteome</keyword>